<dbReference type="EMBL" id="JABSTV010001248">
    <property type="protein sequence ID" value="KAH7967973.1"/>
    <property type="molecule type" value="Genomic_DNA"/>
</dbReference>
<gene>
    <name evidence="1" type="ORF">HPB52_004510</name>
</gene>
<protein>
    <submittedName>
        <fullName evidence="1">Uncharacterized protein</fullName>
    </submittedName>
</protein>
<comment type="caution">
    <text evidence="1">The sequence shown here is derived from an EMBL/GenBank/DDBJ whole genome shotgun (WGS) entry which is preliminary data.</text>
</comment>
<organism evidence="1 2">
    <name type="scientific">Rhipicephalus sanguineus</name>
    <name type="common">Brown dog tick</name>
    <name type="synonym">Ixodes sanguineus</name>
    <dbReference type="NCBI Taxonomy" id="34632"/>
    <lineage>
        <taxon>Eukaryota</taxon>
        <taxon>Metazoa</taxon>
        <taxon>Ecdysozoa</taxon>
        <taxon>Arthropoda</taxon>
        <taxon>Chelicerata</taxon>
        <taxon>Arachnida</taxon>
        <taxon>Acari</taxon>
        <taxon>Parasitiformes</taxon>
        <taxon>Ixodida</taxon>
        <taxon>Ixodoidea</taxon>
        <taxon>Ixodidae</taxon>
        <taxon>Rhipicephalinae</taxon>
        <taxon>Rhipicephalus</taxon>
        <taxon>Rhipicephalus</taxon>
    </lineage>
</organism>
<reference evidence="1" key="2">
    <citation type="submission" date="2021-09" db="EMBL/GenBank/DDBJ databases">
        <authorList>
            <person name="Jia N."/>
            <person name="Wang J."/>
            <person name="Shi W."/>
            <person name="Du L."/>
            <person name="Sun Y."/>
            <person name="Zhan W."/>
            <person name="Jiang J."/>
            <person name="Wang Q."/>
            <person name="Zhang B."/>
            <person name="Ji P."/>
            <person name="Sakyi L.B."/>
            <person name="Cui X."/>
            <person name="Yuan T."/>
            <person name="Jiang B."/>
            <person name="Yang W."/>
            <person name="Lam T.T.-Y."/>
            <person name="Chang Q."/>
            <person name="Ding S."/>
            <person name="Wang X."/>
            <person name="Zhu J."/>
            <person name="Ruan X."/>
            <person name="Zhao L."/>
            <person name="Wei J."/>
            <person name="Que T."/>
            <person name="Du C."/>
            <person name="Cheng J."/>
            <person name="Dai P."/>
            <person name="Han X."/>
            <person name="Huang E."/>
            <person name="Gao Y."/>
            <person name="Liu J."/>
            <person name="Shao H."/>
            <person name="Ye R."/>
            <person name="Li L."/>
            <person name="Wei W."/>
            <person name="Wang X."/>
            <person name="Wang C."/>
            <person name="Huo Q."/>
            <person name="Li W."/>
            <person name="Guo W."/>
            <person name="Chen H."/>
            <person name="Chen S."/>
            <person name="Zhou L."/>
            <person name="Zhou L."/>
            <person name="Ni X."/>
            <person name="Tian J."/>
            <person name="Zhou Y."/>
            <person name="Sheng Y."/>
            <person name="Liu T."/>
            <person name="Pan Y."/>
            <person name="Xia L."/>
            <person name="Li J."/>
            <person name="Zhao F."/>
            <person name="Cao W."/>
        </authorList>
    </citation>
    <scope>NUCLEOTIDE SEQUENCE</scope>
    <source>
        <strain evidence="1">Rsan-2018</strain>
        <tissue evidence="1">Larvae</tissue>
    </source>
</reference>
<evidence type="ECO:0000313" key="1">
    <source>
        <dbReference type="EMBL" id="KAH7967973.1"/>
    </source>
</evidence>
<dbReference type="AlphaFoldDB" id="A0A9D4Q5E0"/>
<sequence>MPLPLLDKTGNFGWQPDIRTLASSASSDAVLNVHRDGIPLGHDTCSGMEHSPFLLFQASVDVELSQLSARIRSIEVDMTELRCTEPSASERTGGLVSRDISEKLKAIESRCDNEEKCMCRSNLPFFGIEDDSSDTWSSAENKVLEMCSERLGITIDLAKIERAHRMGKYSSGKC</sequence>
<keyword evidence="2" id="KW-1185">Reference proteome</keyword>
<evidence type="ECO:0000313" key="2">
    <source>
        <dbReference type="Proteomes" id="UP000821837"/>
    </source>
</evidence>
<name>A0A9D4Q5E0_RHISA</name>
<reference evidence="1" key="1">
    <citation type="journal article" date="2020" name="Cell">
        <title>Large-Scale Comparative Analyses of Tick Genomes Elucidate Their Genetic Diversity and Vector Capacities.</title>
        <authorList>
            <consortium name="Tick Genome and Microbiome Consortium (TIGMIC)"/>
            <person name="Jia N."/>
            <person name="Wang J."/>
            <person name="Shi W."/>
            <person name="Du L."/>
            <person name="Sun Y."/>
            <person name="Zhan W."/>
            <person name="Jiang J.F."/>
            <person name="Wang Q."/>
            <person name="Zhang B."/>
            <person name="Ji P."/>
            <person name="Bell-Sakyi L."/>
            <person name="Cui X.M."/>
            <person name="Yuan T.T."/>
            <person name="Jiang B.G."/>
            <person name="Yang W.F."/>
            <person name="Lam T.T."/>
            <person name="Chang Q.C."/>
            <person name="Ding S.J."/>
            <person name="Wang X.J."/>
            <person name="Zhu J.G."/>
            <person name="Ruan X.D."/>
            <person name="Zhao L."/>
            <person name="Wei J.T."/>
            <person name="Ye R.Z."/>
            <person name="Que T.C."/>
            <person name="Du C.H."/>
            <person name="Zhou Y.H."/>
            <person name="Cheng J.X."/>
            <person name="Dai P.F."/>
            <person name="Guo W.B."/>
            <person name="Han X.H."/>
            <person name="Huang E.J."/>
            <person name="Li L.F."/>
            <person name="Wei W."/>
            <person name="Gao Y.C."/>
            <person name="Liu J.Z."/>
            <person name="Shao H.Z."/>
            <person name="Wang X."/>
            <person name="Wang C.C."/>
            <person name="Yang T.C."/>
            <person name="Huo Q.B."/>
            <person name="Li W."/>
            <person name="Chen H.Y."/>
            <person name="Chen S.E."/>
            <person name="Zhou L.G."/>
            <person name="Ni X.B."/>
            <person name="Tian J.H."/>
            <person name="Sheng Y."/>
            <person name="Liu T."/>
            <person name="Pan Y.S."/>
            <person name="Xia L.Y."/>
            <person name="Li J."/>
            <person name="Zhao F."/>
            <person name="Cao W.C."/>
        </authorList>
    </citation>
    <scope>NUCLEOTIDE SEQUENCE</scope>
    <source>
        <strain evidence="1">Rsan-2018</strain>
    </source>
</reference>
<dbReference type="Proteomes" id="UP000821837">
    <property type="component" value="Unassembled WGS sequence"/>
</dbReference>
<proteinExistence type="predicted"/>
<accession>A0A9D4Q5E0</accession>